<dbReference type="EMBL" id="HG994367">
    <property type="protein sequence ID" value="CAF1697419.1"/>
    <property type="molecule type" value="Genomic_DNA"/>
</dbReference>
<reference evidence="1" key="1">
    <citation type="submission" date="2021-01" db="EMBL/GenBank/DDBJ databases">
        <authorList>
            <consortium name="Genoscope - CEA"/>
            <person name="William W."/>
        </authorList>
    </citation>
    <scope>NUCLEOTIDE SEQUENCE</scope>
</reference>
<protein>
    <submittedName>
        <fullName evidence="1">(rape) hypothetical protein</fullName>
    </submittedName>
</protein>
<sequence length="119" mass="14068">MFFLDEKITSPLLEFNYVFSPRRLCLWFYLLSKSYGVCVSDYVTLLLFRHRPPYVHLGRQSQILMSCKFQLLHDDLFLDLRKESFTSLKAFLMFVTKVMTVGNSVESCKDESKPQNCFE</sequence>
<name>A0A816HW60_BRANA</name>
<gene>
    <name evidence="1" type="ORF">DARMORV10_C03P07610.1</name>
</gene>
<dbReference type="AlphaFoldDB" id="A0A816HW60"/>
<dbReference type="Proteomes" id="UP001295469">
    <property type="component" value="Chromosome C03"/>
</dbReference>
<accession>A0A816HW60</accession>
<evidence type="ECO:0000313" key="1">
    <source>
        <dbReference type="EMBL" id="CAF1697419.1"/>
    </source>
</evidence>
<organism evidence="1">
    <name type="scientific">Brassica napus</name>
    <name type="common">Rape</name>
    <dbReference type="NCBI Taxonomy" id="3708"/>
    <lineage>
        <taxon>Eukaryota</taxon>
        <taxon>Viridiplantae</taxon>
        <taxon>Streptophyta</taxon>
        <taxon>Embryophyta</taxon>
        <taxon>Tracheophyta</taxon>
        <taxon>Spermatophyta</taxon>
        <taxon>Magnoliopsida</taxon>
        <taxon>eudicotyledons</taxon>
        <taxon>Gunneridae</taxon>
        <taxon>Pentapetalae</taxon>
        <taxon>rosids</taxon>
        <taxon>malvids</taxon>
        <taxon>Brassicales</taxon>
        <taxon>Brassicaceae</taxon>
        <taxon>Brassiceae</taxon>
        <taxon>Brassica</taxon>
    </lineage>
</organism>
<proteinExistence type="predicted"/>